<comment type="caution">
    <text evidence="3">The sequence shown here is derived from an EMBL/GenBank/DDBJ whole genome shotgun (WGS) entry which is preliminary data.</text>
</comment>
<dbReference type="Pfam" id="PF14216">
    <property type="entry name" value="DUF4326"/>
    <property type="match status" value="1"/>
</dbReference>
<dbReference type="RefSeq" id="WP_255065087.1">
    <property type="nucleotide sequence ID" value="NZ_JANDBD010000020.1"/>
</dbReference>
<organism evidence="3 4">
    <name type="scientific">Mycolicibacterium arenosum</name>
    <dbReference type="NCBI Taxonomy" id="2952157"/>
    <lineage>
        <taxon>Bacteria</taxon>
        <taxon>Bacillati</taxon>
        <taxon>Actinomycetota</taxon>
        <taxon>Actinomycetes</taxon>
        <taxon>Mycobacteriales</taxon>
        <taxon>Mycobacteriaceae</taxon>
        <taxon>Mycolicibacterium</taxon>
    </lineage>
</organism>
<sequence length="268" mass="29385">MTTPALPRSARWAPVEPTDLDARPRLQIRGEDTPRGAVNVTAGTPYANPFEAIDCTPEQRAAALVRFAVWLPHRAELREHSRVLAGRDLACTCALDDPGCHRDVWLDVANPPVAPDGPGRAMGLTVRRPWASMLLTPAAHGGKTVENRSWSTDYRGPLLVFAGTRVDDVGIEAARRAGLDADWHVKQRGWLGAAVLVDVHPARHGCCRPWGRPRTGRGVPVHHWVFADPHRLAHQTFGRGFTGLRPVSWSVLVGRTTRVADARGEHRA</sequence>
<evidence type="ECO:0000313" key="4">
    <source>
        <dbReference type="Proteomes" id="UP001651690"/>
    </source>
</evidence>
<keyword evidence="4" id="KW-1185">Reference proteome</keyword>
<reference evidence="3 4" key="1">
    <citation type="submission" date="2022-06" db="EMBL/GenBank/DDBJ databases">
        <title>Mycolicibacterium sp. CAU 1645 isolated from seawater.</title>
        <authorList>
            <person name="Kim W."/>
        </authorList>
    </citation>
    <scope>NUCLEOTIDE SEQUENCE [LARGE SCALE GENOMIC DNA]</scope>
    <source>
        <strain evidence="3 4">CAU 1645</strain>
    </source>
</reference>
<protein>
    <submittedName>
        <fullName evidence="3">DUF4326 domain-containing protein</fullName>
    </submittedName>
</protein>
<dbReference type="Proteomes" id="UP001651690">
    <property type="component" value="Unassembled WGS sequence"/>
</dbReference>
<dbReference type="EMBL" id="JANDBD010000020">
    <property type="protein sequence ID" value="MCP9276833.1"/>
    <property type="molecule type" value="Genomic_DNA"/>
</dbReference>
<dbReference type="SUPFAM" id="SSF88697">
    <property type="entry name" value="PUA domain-like"/>
    <property type="match status" value="1"/>
</dbReference>
<dbReference type="InterPro" id="IPR015947">
    <property type="entry name" value="PUA-like_sf"/>
</dbReference>
<evidence type="ECO:0000259" key="2">
    <source>
        <dbReference type="Pfam" id="PF14216"/>
    </source>
</evidence>
<accession>A0ABT1MCE2</accession>
<feature type="domain" description="DUF4326" evidence="2">
    <location>
        <begin position="29"/>
        <end position="104"/>
    </location>
</feature>
<gene>
    <name evidence="3" type="ORF">NM203_32105</name>
</gene>
<dbReference type="Gene3D" id="2.30.130.30">
    <property type="entry name" value="Hypothetical protein"/>
    <property type="match status" value="1"/>
</dbReference>
<evidence type="ECO:0000256" key="1">
    <source>
        <dbReference type="SAM" id="MobiDB-lite"/>
    </source>
</evidence>
<feature type="region of interest" description="Disordered" evidence="1">
    <location>
        <begin position="1"/>
        <end position="21"/>
    </location>
</feature>
<dbReference type="InterPro" id="IPR025475">
    <property type="entry name" value="DUF4326"/>
</dbReference>
<name>A0ABT1MCE2_9MYCO</name>
<evidence type="ECO:0000313" key="3">
    <source>
        <dbReference type="EMBL" id="MCP9276833.1"/>
    </source>
</evidence>
<proteinExistence type="predicted"/>